<evidence type="ECO:0000313" key="2">
    <source>
        <dbReference type="EMBL" id="KQK25452.1"/>
    </source>
</evidence>
<dbReference type="Proteomes" id="UP000051682">
    <property type="component" value="Unassembled WGS sequence"/>
</dbReference>
<dbReference type="InterPro" id="IPR011971">
    <property type="entry name" value="CHP02284"/>
</dbReference>
<feature type="domain" description="DUF2383" evidence="1">
    <location>
        <begin position="6"/>
        <end position="116"/>
    </location>
</feature>
<evidence type="ECO:0000313" key="3">
    <source>
        <dbReference type="Proteomes" id="UP000051682"/>
    </source>
</evidence>
<dbReference type="OrthoDB" id="282393at2"/>
<dbReference type="NCBIfam" id="TIGR02284">
    <property type="entry name" value="PA2169 family four-helix-bundle protein"/>
    <property type="match status" value="1"/>
</dbReference>
<dbReference type="InterPro" id="IPR012347">
    <property type="entry name" value="Ferritin-like"/>
</dbReference>
<evidence type="ECO:0000259" key="1">
    <source>
        <dbReference type="Pfam" id="PF09537"/>
    </source>
</evidence>
<sequence>MDNSKTVSTLNDLLQITNDRIQGFDKVEDKVWDSYGSLKNDYDQMVRESQEMKSDLLSLIQSKGGEPNDTSTVAGALHRTWIDVKNSLTGDNNESTLENVVFGEKAAIDAYQEALESRNLCPESTVKVADQLLKIKSSYRKFENLEKSVD</sequence>
<dbReference type="STRING" id="452084.AR438_07520"/>
<keyword evidence="3" id="KW-1185">Reference proteome</keyword>
<dbReference type="Gene3D" id="1.20.1260.10">
    <property type="match status" value="1"/>
</dbReference>
<proteinExistence type="predicted"/>
<reference evidence="2 3" key="1">
    <citation type="submission" date="2015-10" db="EMBL/GenBank/DDBJ databases">
        <title>Chryseobacterium aquaticum genome.</title>
        <authorList>
            <person name="Newman J.D."/>
            <person name="Ferguson M.B."/>
            <person name="Miller J.R."/>
        </authorList>
    </citation>
    <scope>NUCLEOTIDE SEQUENCE [LARGE SCALE GENOMIC DNA]</scope>
    <source>
        <strain evidence="2 3">KCTC 12483</strain>
    </source>
</reference>
<dbReference type="AlphaFoldDB" id="A0A0Q3KMU3"/>
<protein>
    <recommendedName>
        <fullName evidence="1">DUF2383 domain-containing protein</fullName>
    </recommendedName>
</protein>
<accession>A0A0Q3KMU3</accession>
<dbReference type="CDD" id="cd00657">
    <property type="entry name" value="Ferritin_like"/>
    <property type="match status" value="1"/>
</dbReference>
<name>A0A0Q3KMU3_9FLAO</name>
<organism evidence="2 3">
    <name type="scientific">Chryseobacterium aquaticum</name>
    <dbReference type="NCBI Taxonomy" id="452084"/>
    <lineage>
        <taxon>Bacteria</taxon>
        <taxon>Pseudomonadati</taxon>
        <taxon>Bacteroidota</taxon>
        <taxon>Flavobacteriia</taxon>
        <taxon>Flavobacteriales</taxon>
        <taxon>Weeksellaceae</taxon>
        <taxon>Chryseobacterium group</taxon>
        <taxon>Chryseobacterium</taxon>
    </lineage>
</organism>
<comment type="caution">
    <text evidence="2">The sequence shown here is derived from an EMBL/GenBank/DDBJ whole genome shotgun (WGS) entry which is preliminary data.</text>
</comment>
<dbReference type="Pfam" id="PF09537">
    <property type="entry name" value="DUF2383"/>
    <property type="match status" value="1"/>
</dbReference>
<gene>
    <name evidence="2" type="ORF">AR438_07520</name>
</gene>
<dbReference type="RefSeq" id="WP_056013846.1">
    <property type="nucleotide sequence ID" value="NZ_LLYZ01000005.1"/>
</dbReference>
<dbReference type="EMBL" id="LLYZ01000005">
    <property type="protein sequence ID" value="KQK25452.1"/>
    <property type="molecule type" value="Genomic_DNA"/>
</dbReference>
<dbReference type="InterPro" id="IPR019052">
    <property type="entry name" value="DUF2383"/>
</dbReference>